<feature type="compositionally biased region" description="Basic and acidic residues" evidence="6">
    <location>
        <begin position="273"/>
        <end position="287"/>
    </location>
</feature>
<reference evidence="8" key="1">
    <citation type="submission" date="2020-02" db="EMBL/GenBank/DDBJ databases">
        <authorList>
            <person name="Meier V. D."/>
        </authorList>
    </citation>
    <scope>NUCLEOTIDE SEQUENCE</scope>
    <source>
        <strain evidence="8">AVDCRST_MAG43</strain>
    </source>
</reference>
<dbReference type="GO" id="GO:0016887">
    <property type="term" value="F:ATP hydrolysis activity"/>
    <property type="evidence" value="ECO:0007669"/>
    <property type="project" value="InterPro"/>
</dbReference>
<dbReference type="InterPro" id="IPR003593">
    <property type="entry name" value="AAA+_ATPase"/>
</dbReference>
<dbReference type="EMBL" id="CADCWI010000075">
    <property type="protein sequence ID" value="CAA9555269.1"/>
    <property type="molecule type" value="Genomic_DNA"/>
</dbReference>
<keyword evidence="4" id="KW-0547">Nucleotide-binding</keyword>
<dbReference type="Pfam" id="PF00005">
    <property type="entry name" value="ABC_tran"/>
    <property type="match status" value="1"/>
</dbReference>
<evidence type="ECO:0000256" key="4">
    <source>
        <dbReference type="ARBA" id="ARBA00022741"/>
    </source>
</evidence>
<dbReference type="Gene3D" id="3.40.50.300">
    <property type="entry name" value="P-loop containing nucleotide triphosphate hydrolases"/>
    <property type="match status" value="1"/>
</dbReference>
<gene>
    <name evidence="8" type="ORF">AVDCRST_MAG43-1404</name>
</gene>
<dbReference type="AlphaFoldDB" id="A0A6J4UQ95"/>
<comment type="similarity">
    <text evidence="1">Belongs to the ABC transporter superfamily.</text>
</comment>
<dbReference type="InterPro" id="IPR050763">
    <property type="entry name" value="ABC_transporter_ATP-binding"/>
</dbReference>
<keyword evidence="2" id="KW-0813">Transport</keyword>
<evidence type="ECO:0000256" key="2">
    <source>
        <dbReference type="ARBA" id="ARBA00022448"/>
    </source>
</evidence>
<sequence>MHPSVVQNAQFALETRNLEKRFKKKRNEYSHALKSVSLSVERGEVVGILGPNGSGKSTLVRVLSTLTLPDAGEVEIFGMDAVKHPREVQRYINRVSVEASFFKKLSSMENLIFGAKLYGVSDRESRPRIRTILESIGFDFARVNEPMEHLSRGMQQKIALARALLTSPMLMLLDEPTTGLDPRSKKDVQALIRSIRADHESSILLCTHDMGEAEELCDRIGILLNGELIALDTADGLKRRYQQDGQLPSLEEVFMLATGTTLEEAEFAGDDDKDAKDKENAKEPVAA</sequence>
<dbReference type="PANTHER" id="PTHR42711:SF5">
    <property type="entry name" value="ABC TRANSPORTER ATP-BINDING PROTEIN NATA"/>
    <property type="match status" value="1"/>
</dbReference>
<evidence type="ECO:0000313" key="8">
    <source>
        <dbReference type="EMBL" id="CAA9555269.1"/>
    </source>
</evidence>
<evidence type="ECO:0000256" key="5">
    <source>
        <dbReference type="ARBA" id="ARBA00022840"/>
    </source>
</evidence>
<evidence type="ECO:0000256" key="3">
    <source>
        <dbReference type="ARBA" id="ARBA00022458"/>
    </source>
</evidence>
<protein>
    <submittedName>
        <fullName evidence="8">Efflux ABC transporter, ATP-binding protein</fullName>
    </submittedName>
</protein>
<evidence type="ECO:0000256" key="6">
    <source>
        <dbReference type="SAM" id="MobiDB-lite"/>
    </source>
</evidence>
<organism evidence="8">
    <name type="scientific">uncultured Thermomicrobiales bacterium</name>
    <dbReference type="NCBI Taxonomy" id="1645740"/>
    <lineage>
        <taxon>Bacteria</taxon>
        <taxon>Pseudomonadati</taxon>
        <taxon>Thermomicrobiota</taxon>
        <taxon>Thermomicrobia</taxon>
        <taxon>Thermomicrobiales</taxon>
        <taxon>environmental samples</taxon>
    </lineage>
</organism>
<keyword evidence="5 8" id="KW-0067">ATP-binding</keyword>
<dbReference type="PROSITE" id="PS50893">
    <property type="entry name" value="ABC_TRANSPORTER_2"/>
    <property type="match status" value="1"/>
</dbReference>
<dbReference type="SUPFAM" id="SSF52540">
    <property type="entry name" value="P-loop containing nucleoside triphosphate hydrolases"/>
    <property type="match status" value="1"/>
</dbReference>
<evidence type="ECO:0000256" key="1">
    <source>
        <dbReference type="ARBA" id="ARBA00005417"/>
    </source>
</evidence>
<name>A0A6J4UQ95_9BACT</name>
<dbReference type="InterPro" id="IPR003439">
    <property type="entry name" value="ABC_transporter-like_ATP-bd"/>
</dbReference>
<dbReference type="InterPro" id="IPR027417">
    <property type="entry name" value="P-loop_NTPase"/>
</dbReference>
<keyword evidence="3" id="KW-0536">Nodulation</keyword>
<feature type="region of interest" description="Disordered" evidence="6">
    <location>
        <begin position="265"/>
        <end position="287"/>
    </location>
</feature>
<dbReference type="GO" id="GO:0005524">
    <property type="term" value="F:ATP binding"/>
    <property type="evidence" value="ECO:0007669"/>
    <property type="project" value="UniProtKB-KW"/>
</dbReference>
<evidence type="ECO:0000259" key="7">
    <source>
        <dbReference type="PROSITE" id="PS50893"/>
    </source>
</evidence>
<dbReference type="SMART" id="SM00382">
    <property type="entry name" value="AAA"/>
    <property type="match status" value="1"/>
</dbReference>
<proteinExistence type="inferred from homology"/>
<accession>A0A6J4UQ95</accession>
<feature type="domain" description="ABC transporter" evidence="7">
    <location>
        <begin position="13"/>
        <end position="250"/>
    </location>
</feature>
<dbReference type="PANTHER" id="PTHR42711">
    <property type="entry name" value="ABC TRANSPORTER ATP-BINDING PROTEIN"/>
    <property type="match status" value="1"/>
</dbReference>